<dbReference type="Pfam" id="PF07690">
    <property type="entry name" value="MFS_1"/>
    <property type="match status" value="1"/>
</dbReference>
<evidence type="ECO:0000256" key="5">
    <source>
        <dbReference type="ARBA" id="ARBA00022692"/>
    </source>
</evidence>
<dbReference type="PANTHER" id="PTHR42718">
    <property type="entry name" value="MAJOR FACILITATOR SUPERFAMILY MULTIDRUG TRANSPORTER MFSC"/>
    <property type="match status" value="1"/>
</dbReference>
<keyword evidence="3" id="KW-0813">Transport</keyword>
<feature type="domain" description="Major facilitator superfamily (MFS) profile" evidence="9">
    <location>
        <begin position="23"/>
        <end position="344"/>
    </location>
</feature>
<dbReference type="InterPro" id="IPR004638">
    <property type="entry name" value="EmrB-like"/>
</dbReference>
<dbReference type="GO" id="GO:0005886">
    <property type="term" value="C:plasma membrane"/>
    <property type="evidence" value="ECO:0007669"/>
    <property type="project" value="UniProtKB-SubCell"/>
</dbReference>
<dbReference type="Proteomes" id="UP000325096">
    <property type="component" value="Chromosome"/>
</dbReference>
<organism evidence="10 11">
    <name type="scientific">Klebsiella pneumoniae</name>
    <dbReference type="NCBI Taxonomy" id="573"/>
    <lineage>
        <taxon>Bacteria</taxon>
        <taxon>Pseudomonadati</taxon>
        <taxon>Pseudomonadota</taxon>
        <taxon>Gammaproteobacteria</taxon>
        <taxon>Enterobacterales</taxon>
        <taxon>Enterobacteriaceae</taxon>
        <taxon>Klebsiella/Raoultella group</taxon>
        <taxon>Klebsiella</taxon>
        <taxon>Klebsiella pneumoniae complex</taxon>
    </lineage>
</organism>
<evidence type="ECO:0000256" key="8">
    <source>
        <dbReference type="SAM" id="Phobius"/>
    </source>
</evidence>
<comment type="similarity">
    <text evidence="2">Belongs to the major facilitator superfamily. EmrB family.</text>
</comment>
<evidence type="ECO:0000256" key="6">
    <source>
        <dbReference type="ARBA" id="ARBA00022989"/>
    </source>
</evidence>
<dbReference type="InterPro" id="IPR020846">
    <property type="entry name" value="MFS_dom"/>
</dbReference>
<feature type="transmembrane region" description="Helical" evidence="8">
    <location>
        <begin position="240"/>
        <end position="261"/>
    </location>
</feature>
<name>A0A5C2LJ74_KLEPN</name>
<feature type="transmembrane region" description="Helical" evidence="8">
    <location>
        <begin position="175"/>
        <end position="196"/>
    </location>
</feature>
<evidence type="ECO:0000256" key="4">
    <source>
        <dbReference type="ARBA" id="ARBA00022475"/>
    </source>
</evidence>
<dbReference type="InterPro" id="IPR011701">
    <property type="entry name" value="MFS"/>
</dbReference>
<dbReference type="PROSITE" id="PS50850">
    <property type="entry name" value="MFS"/>
    <property type="match status" value="1"/>
</dbReference>
<dbReference type="AlphaFoldDB" id="A0A5C2LJ74"/>
<dbReference type="PANTHER" id="PTHR42718:SF9">
    <property type="entry name" value="MAJOR FACILITATOR SUPERFAMILY MULTIDRUG TRANSPORTER MFSC"/>
    <property type="match status" value="1"/>
</dbReference>
<reference evidence="10 11" key="1">
    <citation type="submission" date="2019-08" db="EMBL/GenBank/DDBJ databases">
        <title>Emergence of NDM-5-producing hypervirulent Klebsiella pneumoniae from clinical infections.</title>
        <authorList>
            <person name="Shen Z."/>
            <person name="Zhang H."/>
            <person name="Li M."/>
        </authorList>
    </citation>
    <scope>NUCLEOTIDE SEQUENCE [LARGE SCALE GENOMIC DNA]</scope>
    <source>
        <strain evidence="10 11">RJ18-06</strain>
    </source>
</reference>
<feature type="transmembrane region" description="Helical" evidence="8">
    <location>
        <begin position="88"/>
        <end position="108"/>
    </location>
</feature>
<dbReference type="Gene3D" id="1.20.1250.20">
    <property type="entry name" value="MFS general substrate transporter like domains"/>
    <property type="match status" value="1"/>
</dbReference>
<feature type="transmembrane region" description="Helical" evidence="8">
    <location>
        <begin position="60"/>
        <end position="81"/>
    </location>
</feature>
<evidence type="ECO:0000313" key="11">
    <source>
        <dbReference type="Proteomes" id="UP000325096"/>
    </source>
</evidence>
<keyword evidence="6 8" id="KW-1133">Transmembrane helix</keyword>
<protein>
    <submittedName>
        <fullName evidence="10">DHA2 family efflux MFS transporter permease subunit</fullName>
    </submittedName>
</protein>
<keyword evidence="4" id="KW-1003">Cell membrane</keyword>
<feature type="transmembrane region" description="Helical" evidence="8">
    <location>
        <begin position="208"/>
        <end position="228"/>
    </location>
</feature>
<evidence type="ECO:0000256" key="2">
    <source>
        <dbReference type="ARBA" id="ARBA00008537"/>
    </source>
</evidence>
<proteinExistence type="inferred from homology"/>
<evidence type="ECO:0000259" key="9">
    <source>
        <dbReference type="PROSITE" id="PS50850"/>
    </source>
</evidence>
<evidence type="ECO:0000313" key="10">
    <source>
        <dbReference type="EMBL" id="QEP91364.1"/>
    </source>
</evidence>
<gene>
    <name evidence="10" type="ORF">FZ929_03280</name>
</gene>
<feature type="transmembrane region" description="Helical" evidence="8">
    <location>
        <begin position="282"/>
        <end position="303"/>
    </location>
</feature>
<feature type="transmembrane region" description="Helical" evidence="8">
    <location>
        <begin position="21"/>
        <end position="40"/>
    </location>
</feature>
<comment type="subcellular location">
    <subcellularLocation>
        <location evidence="1">Cell membrane</location>
        <topology evidence="1">Multi-pass membrane protein</topology>
    </subcellularLocation>
</comment>
<dbReference type="InterPro" id="IPR036259">
    <property type="entry name" value="MFS_trans_sf"/>
</dbReference>
<evidence type="ECO:0000256" key="1">
    <source>
        <dbReference type="ARBA" id="ARBA00004651"/>
    </source>
</evidence>
<evidence type="ECO:0000256" key="3">
    <source>
        <dbReference type="ARBA" id="ARBA00022448"/>
    </source>
</evidence>
<keyword evidence="7 8" id="KW-0472">Membrane</keyword>
<dbReference type="SUPFAM" id="SSF103473">
    <property type="entry name" value="MFS general substrate transporter"/>
    <property type="match status" value="1"/>
</dbReference>
<accession>A0A5C2LJ74</accession>
<dbReference type="EMBL" id="CP043669">
    <property type="protein sequence ID" value="QEP91364.1"/>
    <property type="molecule type" value="Genomic_DNA"/>
</dbReference>
<keyword evidence="5 8" id="KW-0812">Transmembrane</keyword>
<evidence type="ECO:0000256" key="7">
    <source>
        <dbReference type="ARBA" id="ARBA00023136"/>
    </source>
</evidence>
<dbReference type="GO" id="GO:0022857">
    <property type="term" value="F:transmembrane transporter activity"/>
    <property type="evidence" value="ECO:0007669"/>
    <property type="project" value="InterPro"/>
</dbReference>
<dbReference type="NCBIfam" id="TIGR00711">
    <property type="entry name" value="efflux_EmrB"/>
    <property type="match status" value="1"/>
</dbReference>
<sequence>MSTVQALSAPQGLSMPTAKKIFAFASMCVGMFIALIDIQIVSASLRDIGGGLSAADDETVWVQTSYLIAEIIIIPLSGWLARVMSTRWLFAASAAGFTLMSLLCGWAWNIQSMIAFRALQGLAGGSMIPGVHHRFRLFSGQTAGHRRGDDRRLGSLAPTLGPTVGGWITENYNWHWLFFINVVPGIYIAVAVPLLVKVDSADPTLLRGADYLSILLLALSLGCPEYTLEEGPRWGWFDDATLTTTARVALLCGVAFVIRTLRHPQPVMDLRALQDRTFSLGCYFSFMAGVGIFATIYLTPLYLGSVRGFSALEIGPAVFSTGLFRSCLFRFIRGSPTASICAGC</sequence>